<dbReference type="eggNOG" id="ENOG502RNR7">
    <property type="taxonomic scope" value="Eukaryota"/>
</dbReference>
<gene>
    <name evidence="2" type="ORF">GQ26_0450110</name>
</gene>
<feature type="region of interest" description="Disordered" evidence="1">
    <location>
        <begin position="66"/>
        <end position="90"/>
    </location>
</feature>
<protein>
    <submittedName>
        <fullName evidence="2">Uncharacterized protein</fullName>
    </submittedName>
</protein>
<comment type="caution">
    <text evidence="2">The sequence shown here is derived from an EMBL/GenBank/DDBJ whole genome shotgun (WGS) entry which is preliminary data.</text>
</comment>
<feature type="compositionally biased region" description="Low complexity" evidence="1">
    <location>
        <begin position="11"/>
        <end position="30"/>
    </location>
</feature>
<dbReference type="AlphaFoldDB" id="A0A093UX86"/>
<reference key="1">
    <citation type="journal article" date="2014" name="PLoS Genet.">
        <title>Signature Gene Expression Reveals Novel Clues to the Molecular Mechanisms of Dimorphic Transition in Penicillium marneffei.</title>
        <authorList>
            <person name="Yang E."/>
            <person name="Wang G."/>
            <person name="Cai J."/>
            <person name="Woo P.C."/>
            <person name="Lau S.K."/>
            <person name="Yuen K.-Y."/>
            <person name="Chow W.-N."/>
            <person name="Lin X."/>
        </authorList>
    </citation>
    <scope>NUCLEOTIDE SEQUENCE [LARGE SCALE GENOMIC DNA]</scope>
    <source>
        <strain>PM1</strain>
    </source>
</reference>
<evidence type="ECO:0000313" key="2">
    <source>
        <dbReference type="EMBL" id="KFX42354.1"/>
    </source>
</evidence>
<accession>A0A093UX86</accession>
<name>A0A093UX86_TALMA</name>
<reference evidence="2" key="2">
    <citation type="journal article" date="2014" name="PLoS Genet.">
        <title>Signature gene expression reveals novel clues to the molecular mechanisms of dimorphic transition in Penicillium marneffei.</title>
        <authorList>
            <person name="Yang E."/>
            <person name="Wang G."/>
            <person name="Cai J."/>
            <person name="Woo P.C."/>
            <person name="Lau S.K."/>
            <person name="Yuen K.-Y."/>
            <person name="Chow W.-N."/>
            <person name="Lin X."/>
        </authorList>
    </citation>
    <scope>NUCLEOTIDE SEQUENCE</scope>
    <source>
        <strain evidence="2">PM1</strain>
    </source>
</reference>
<feature type="compositionally biased region" description="Pro residues" evidence="1">
    <location>
        <begin position="32"/>
        <end position="44"/>
    </location>
</feature>
<sequence>MYAARSAKPKLSLSISTATTTTRPALSLRSPGPMPRTPVSPSPLSPVYTAARDFSKQTVPMYSYTNSSSAKSILKKGSTSSASSRSSGKAIHFQSTPTVYCVTPIENKDEYYGGHVKMSRDERRWGARS</sequence>
<organism evidence="2">
    <name type="scientific">Talaromyces marneffei PM1</name>
    <dbReference type="NCBI Taxonomy" id="1077442"/>
    <lineage>
        <taxon>Eukaryota</taxon>
        <taxon>Fungi</taxon>
        <taxon>Dikarya</taxon>
        <taxon>Ascomycota</taxon>
        <taxon>Pezizomycotina</taxon>
        <taxon>Eurotiomycetes</taxon>
        <taxon>Eurotiomycetidae</taxon>
        <taxon>Eurotiales</taxon>
        <taxon>Trichocomaceae</taxon>
        <taxon>Talaromyces</taxon>
        <taxon>Talaromyces sect. Talaromyces</taxon>
    </lineage>
</organism>
<dbReference type="EMBL" id="JPOX01000045">
    <property type="protein sequence ID" value="KFX42354.1"/>
    <property type="molecule type" value="Genomic_DNA"/>
</dbReference>
<dbReference type="HOGENOM" id="CLU_148130_0_0_1"/>
<proteinExistence type="predicted"/>
<feature type="compositionally biased region" description="Low complexity" evidence="1">
    <location>
        <begin position="78"/>
        <end position="87"/>
    </location>
</feature>
<feature type="region of interest" description="Disordered" evidence="1">
    <location>
        <begin position="1"/>
        <end position="45"/>
    </location>
</feature>
<evidence type="ECO:0000256" key="1">
    <source>
        <dbReference type="SAM" id="MobiDB-lite"/>
    </source>
</evidence>